<name>A0ABV5SNT2_9MICO</name>
<reference evidence="3 4" key="1">
    <citation type="submission" date="2024-09" db="EMBL/GenBank/DDBJ databases">
        <authorList>
            <person name="Sun Q."/>
            <person name="Mori K."/>
        </authorList>
    </citation>
    <scope>NUCLEOTIDE SEQUENCE [LARGE SCALE GENOMIC DNA]</scope>
    <source>
        <strain evidence="3 4">JCM 14321</strain>
    </source>
</reference>
<dbReference type="Proteomes" id="UP001589667">
    <property type="component" value="Unassembled WGS sequence"/>
</dbReference>
<dbReference type="GO" id="GO:0016491">
    <property type="term" value="F:oxidoreductase activity"/>
    <property type="evidence" value="ECO:0007669"/>
    <property type="project" value="UniProtKB-KW"/>
</dbReference>
<evidence type="ECO:0000256" key="1">
    <source>
        <dbReference type="ARBA" id="ARBA00023002"/>
    </source>
</evidence>
<dbReference type="PANTHER" id="PTHR35176:SF11">
    <property type="entry name" value="PYRIDOXAMINE 5'-PHOSPHATE OXIDASE FAMILY PROTEIN"/>
    <property type="match status" value="1"/>
</dbReference>
<feature type="domain" description="Pyridoxamine 5'-phosphate oxidase N-terminal" evidence="2">
    <location>
        <begin position="13"/>
        <end position="125"/>
    </location>
</feature>
<dbReference type="RefSeq" id="WP_157424752.1">
    <property type="nucleotide sequence ID" value="NZ_BAAANI010000007.1"/>
</dbReference>
<dbReference type="Gene3D" id="2.30.110.10">
    <property type="entry name" value="Electron Transport, Fmn-binding Protein, Chain A"/>
    <property type="match status" value="1"/>
</dbReference>
<proteinExistence type="predicted"/>
<dbReference type="NCBIfam" id="TIGR03666">
    <property type="entry name" value="Rv2061_F420"/>
    <property type="match status" value="1"/>
</dbReference>
<sequence length="141" mass="15136">MPHTTAALEGFLALGDSKYIRLTTFRRTGIAVHTPVWVVRDGSRLLVTTVAGSGKVRRLAHTERVQLVASDVRGTLVDDATAVEAIARVDDSDEVRAVLDAALTAKYGDRYREIRTAREARVPGSRSTALVIELAAAAPLG</sequence>
<evidence type="ECO:0000313" key="4">
    <source>
        <dbReference type="Proteomes" id="UP001589667"/>
    </source>
</evidence>
<evidence type="ECO:0000313" key="3">
    <source>
        <dbReference type="EMBL" id="MFB9641996.1"/>
    </source>
</evidence>
<comment type="caution">
    <text evidence="3">The sequence shown here is derived from an EMBL/GenBank/DDBJ whole genome shotgun (WGS) entry which is preliminary data.</text>
</comment>
<accession>A0ABV5SNT2</accession>
<gene>
    <name evidence="3" type="ORF">ACFFQV_06795</name>
</gene>
<dbReference type="Pfam" id="PF01243">
    <property type="entry name" value="PNPOx_N"/>
    <property type="match status" value="1"/>
</dbReference>
<dbReference type="InterPro" id="IPR011576">
    <property type="entry name" value="Pyridox_Oxase_N"/>
</dbReference>
<dbReference type="PANTHER" id="PTHR35176">
    <property type="entry name" value="HEME OXYGENASE HI_0854-RELATED"/>
    <property type="match status" value="1"/>
</dbReference>
<protein>
    <submittedName>
        <fullName evidence="3">PPOX class F420-dependent oxidoreductase</fullName>
        <ecNumber evidence="3">1.-.-.-</ecNumber>
    </submittedName>
</protein>
<keyword evidence="4" id="KW-1185">Reference proteome</keyword>
<dbReference type="EC" id="1.-.-.-" evidence="3"/>
<dbReference type="InterPro" id="IPR012349">
    <property type="entry name" value="Split_barrel_FMN-bd"/>
</dbReference>
<dbReference type="InterPro" id="IPR052019">
    <property type="entry name" value="F420H2_bilvrd_red/Heme_oxyg"/>
</dbReference>
<keyword evidence="1 3" id="KW-0560">Oxidoreductase</keyword>
<dbReference type="EMBL" id="JBHMBL010000001">
    <property type="protein sequence ID" value="MFB9641996.1"/>
    <property type="molecule type" value="Genomic_DNA"/>
</dbReference>
<evidence type="ECO:0000259" key="2">
    <source>
        <dbReference type="Pfam" id="PF01243"/>
    </source>
</evidence>
<dbReference type="InterPro" id="IPR019965">
    <property type="entry name" value="PPOX_F420-dep_Rv2061_put"/>
</dbReference>
<dbReference type="SUPFAM" id="SSF50475">
    <property type="entry name" value="FMN-binding split barrel"/>
    <property type="match status" value="1"/>
</dbReference>
<organism evidence="3 4">
    <name type="scientific">Agromyces lapidis</name>
    <dbReference type="NCBI Taxonomy" id="279574"/>
    <lineage>
        <taxon>Bacteria</taxon>
        <taxon>Bacillati</taxon>
        <taxon>Actinomycetota</taxon>
        <taxon>Actinomycetes</taxon>
        <taxon>Micrococcales</taxon>
        <taxon>Microbacteriaceae</taxon>
        <taxon>Agromyces</taxon>
    </lineage>
</organism>